<evidence type="ECO:0000256" key="3">
    <source>
        <dbReference type="ARBA" id="ARBA00022448"/>
    </source>
</evidence>
<evidence type="ECO:0000256" key="7">
    <source>
        <dbReference type="RuleBase" id="RU003346"/>
    </source>
</evidence>
<comment type="caution">
    <text evidence="11">The sequence shown here is derived from an EMBL/GenBank/DDBJ whole genome shotgun (WGS) entry which is preliminary data.</text>
</comment>
<dbReference type="VEuPathDB" id="FungiDB:F4678DRAFT_433574"/>
<dbReference type="Gene3D" id="1.20.1250.20">
    <property type="entry name" value="MFS general substrate transporter like domains"/>
    <property type="match status" value="1"/>
</dbReference>
<feature type="transmembrane region" description="Helical" evidence="9">
    <location>
        <begin position="181"/>
        <end position="203"/>
    </location>
</feature>
<dbReference type="GO" id="GO:0005351">
    <property type="term" value="F:carbohydrate:proton symporter activity"/>
    <property type="evidence" value="ECO:0007669"/>
    <property type="project" value="TreeGrafter"/>
</dbReference>
<feature type="transmembrane region" description="Helical" evidence="9">
    <location>
        <begin position="56"/>
        <end position="78"/>
    </location>
</feature>
<feature type="transmembrane region" description="Helical" evidence="9">
    <location>
        <begin position="453"/>
        <end position="473"/>
    </location>
</feature>
<evidence type="ECO:0000259" key="10">
    <source>
        <dbReference type="PROSITE" id="PS50850"/>
    </source>
</evidence>
<keyword evidence="3 7" id="KW-0813">Transport</keyword>
<feature type="transmembrane region" description="Helical" evidence="9">
    <location>
        <begin position="90"/>
        <end position="108"/>
    </location>
</feature>
<dbReference type="InterPro" id="IPR005829">
    <property type="entry name" value="Sugar_transporter_CS"/>
</dbReference>
<evidence type="ECO:0000256" key="2">
    <source>
        <dbReference type="ARBA" id="ARBA00010992"/>
    </source>
</evidence>
<sequence>MAPPTFAGLTGRPLSLAVSAICTIGFLLFGYDQGVMSGILTAPAFADVFEETRNNSTIQGVVTSVYDLGCLFGAIFILNVGDQLGRRRAIIAGGIIMIFGALIQVTAYPGHAPLAQFIIGRIVTGLGNGINTSTIPTYQAECSKTSNRGLLICIQGGTIAFGTLIAYWLDYGSSFGPADLVWRFPIAFQIIFGIIISTAMFWLPESPRWLLTHERYDEATNVIAAIRGYEVDSHETATERGIIIDSIRASGVMGGKSTPFKALFTNGKTQHFRRMLLGASSQFMQQVGGCNAVIYFFPILCETFITPGDHNMALLLGGVNAIVYAIFGYMSTIPNLATIIHRIRATVSWFLIERVGRRKLFLWGTVGQGLSMVLAFGALIPGTQSAAIGTCVALFTYIASFGATWLPLPWFPAEINPIMTRAKANAASTISNWLFNFFIVLITPVLVTNIGWGTFLFFAILNATFIPVIYFFYPETARRSLEEIDIIFAKGNVENISYVKAAKDLPLLTDEEVEQEALKYGLLDTAARGAIRSAIHDPEKAEVAGKKSDEDSGSKEEREETSV</sequence>
<name>A0A9W8TR10_9PEZI</name>
<evidence type="ECO:0000256" key="9">
    <source>
        <dbReference type="SAM" id="Phobius"/>
    </source>
</evidence>
<keyword evidence="6 9" id="KW-0472">Membrane</keyword>
<dbReference type="PRINTS" id="PR00171">
    <property type="entry name" value="SUGRTRNSPORT"/>
</dbReference>
<feature type="transmembrane region" description="Helical" evidence="9">
    <location>
        <begin position="386"/>
        <end position="408"/>
    </location>
</feature>
<protein>
    <recommendedName>
        <fullName evidence="10">Major facilitator superfamily (MFS) profile domain-containing protein</fullName>
    </recommendedName>
</protein>
<comment type="subcellular location">
    <subcellularLocation>
        <location evidence="1">Membrane</location>
        <topology evidence="1">Multi-pass membrane protein</topology>
    </subcellularLocation>
</comment>
<keyword evidence="12" id="KW-1185">Reference proteome</keyword>
<dbReference type="SUPFAM" id="SSF103473">
    <property type="entry name" value="MFS general substrate transporter"/>
    <property type="match status" value="1"/>
</dbReference>
<comment type="similarity">
    <text evidence="2 7">Belongs to the major facilitator superfamily. Sugar transporter (TC 2.A.1.1) family.</text>
</comment>
<accession>A0A9W8TR10</accession>
<dbReference type="GO" id="GO:0016020">
    <property type="term" value="C:membrane"/>
    <property type="evidence" value="ECO:0007669"/>
    <property type="project" value="UniProtKB-SubCell"/>
</dbReference>
<keyword evidence="4 9" id="KW-0812">Transmembrane</keyword>
<evidence type="ECO:0000313" key="12">
    <source>
        <dbReference type="Proteomes" id="UP001148614"/>
    </source>
</evidence>
<keyword evidence="5 9" id="KW-1133">Transmembrane helix</keyword>
<dbReference type="InterPro" id="IPR020846">
    <property type="entry name" value="MFS_dom"/>
</dbReference>
<dbReference type="InterPro" id="IPR050360">
    <property type="entry name" value="MFS_Sugar_Transporters"/>
</dbReference>
<feature type="transmembrane region" description="Helical" evidence="9">
    <location>
        <begin position="360"/>
        <end position="380"/>
    </location>
</feature>
<dbReference type="GO" id="GO:0015793">
    <property type="term" value="P:glycerol transmembrane transport"/>
    <property type="evidence" value="ECO:0007669"/>
    <property type="project" value="TreeGrafter"/>
</dbReference>
<feature type="transmembrane region" description="Helical" evidence="9">
    <location>
        <begin position="283"/>
        <end position="300"/>
    </location>
</feature>
<gene>
    <name evidence="11" type="ORF">NPX13_g1735</name>
</gene>
<feature type="region of interest" description="Disordered" evidence="8">
    <location>
        <begin position="539"/>
        <end position="563"/>
    </location>
</feature>
<dbReference type="InterPro" id="IPR005828">
    <property type="entry name" value="MFS_sugar_transport-like"/>
</dbReference>
<evidence type="ECO:0000256" key="4">
    <source>
        <dbReference type="ARBA" id="ARBA00022692"/>
    </source>
</evidence>
<dbReference type="AlphaFoldDB" id="A0A9W8TR10"/>
<dbReference type="Pfam" id="PF00083">
    <property type="entry name" value="Sugar_tr"/>
    <property type="match status" value="1"/>
</dbReference>
<dbReference type="InterPro" id="IPR003663">
    <property type="entry name" value="Sugar/inositol_transpt"/>
</dbReference>
<feature type="transmembrane region" description="Helical" evidence="9">
    <location>
        <begin position="312"/>
        <end position="339"/>
    </location>
</feature>
<evidence type="ECO:0000256" key="1">
    <source>
        <dbReference type="ARBA" id="ARBA00004141"/>
    </source>
</evidence>
<feature type="transmembrane region" description="Helical" evidence="9">
    <location>
        <begin position="429"/>
        <end position="447"/>
    </location>
</feature>
<dbReference type="PROSITE" id="PS50850">
    <property type="entry name" value="MFS"/>
    <property type="match status" value="1"/>
</dbReference>
<dbReference type="Proteomes" id="UP001148614">
    <property type="component" value="Unassembled WGS sequence"/>
</dbReference>
<dbReference type="PANTHER" id="PTHR48022">
    <property type="entry name" value="PLASTIDIC GLUCOSE TRANSPORTER 4"/>
    <property type="match status" value="1"/>
</dbReference>
<dbReference type="EMBL" id="JANPWZ010000165">
    <property type="protein sequence ID" value="KAJ3578830.1"/>
    <property type="molecule type" value="Genomic_DNA"/>
</dbReference>
<dbReference type="PANTHER" id="PTHR48022:SF69">
    <property type="entry name" value="SUGAR TRANSPORTER"/>
    <property type="match status" value="1"/>
</dbReference>
<evidence type="ECO:0000256" key="5">
    <source>
        <dbReference type="ARBA" id="ARBA00022989"/>
    </source>
</evidence>
<feature type="transmembrane region" description="Helical" evidence="9">
    <location>
        <begin position="114"/>
        <end position="138"/>
    </location>
</feature>
<feature type="transmembrane region" description="Helical" evidence="9">
    <location>
        <begin position="150"/>
        <end position="169"/>
    </location>
</feature>
<dbReference type="PROSITE" id="PS00217">
    <property type="entry name" value="SUGAR_TRANSPORT_2"/>
    <property type="match status" value="1"/>
</dbReference>
<evidence type="ECO:0000256" key="6">
    <source>
        <dbReference type="ARBA" id="ARBA00023136"/>
    </source>
</evidence>
<organism evidence="11 12">
    <name type="scientific">Xylaria arbuscula</name>
    <dbReference type="NCBI Taxonomy" id="114810"/>
    <lineage>
        <taxon>Eukaryota</taxon>
        <taxon>Fungi</taxon>
        <taxon>Dikarya</taxon>
        <taxon>Ascomycota</taxon>
        <taxon>Pezizomycotina</taxon>
        <taxon>Sordariomycetes</taxon>
        <taxon>Xylariomycetidae</taxon>
        <taxon>Xylariales</taxon>
        <taxon>Xylariaceae</taxon>
        <taxon>Xylaria</taxon>
    </lineage>
</organism>
<dbReference type="NCBIfam" id="TIGR00879">
    <property type="entry name" value="SP"/>
    <property type="match status" value="1"/>
</dbReference>
<reference evidence="11" key="1">
    <citation type="submission" date="2022-07" db="EMBL/GenBank/DDBJ databases">
        <title>Genome Sequence of Xylaria arbuscula.</title>
        <authorList>
            <person name="Buettner E."/>
        </authorList>
    </citation>
    <scope>NUCLEOTIDE SEQUENCE</scope>
    <source>
        <strain evidence="11">VT107</strain>
    </source>
</reference>
<evidence type="ECO:0000256" key="8">
    <source>
        <dbReference type="SAM" id="MobiDB-lite"/>
    </source>
</evidence>
<dbReference type="InterPro" id="IPR036259">
    <property type="entry name" value="MFS_trans_sf"/>
</dbReference>
<evidence type="ECO:0000313" key="11">
    <source>
        <dbReference type="EMBL" id="KAJ3578830.1"/>
    </source>
</evidence>
<proteinExistence type="inferred from homology"/>
<feature type="domain" description="Major facilitator superfamily (MFS) profile" evidence="10">
    <location>
        <begin position="18"/>
        <end position="477"/>
    </location>
</feature>